<sequence>MLQFIVDLDLITLHHHQWGTALRRVKSCHLYLKRTLKNLQLALFGL</sequence>
<reference evidence="1" key="1">
    <citation type="submission" date="2012-05" db="EMBL/GenBank/DDBJ databases">
        <authorList>
            <person name="Krishnakumar V."/>
            <person name="Cheung F."/>
            <person name="Xiao Y."/>
            <person name="Chan A."/>
            <person name="Moskal W.A."/>
            <person name="Town C.D."/>
        </authorList>
    </citation>
    <scope>NUCLEOTIDE SEQUENCE</scope>
</reference>
<dbReference type="AlphaFoldDB" id="I3SGC5"/>
<name>I3SGC5_LOTJA</name>
<accession>I3SGC5</accession>
<protein>
    <submittedName>
        <fullName evidence="1">Uncharacterized protein</fullName>
    </submittedName>
</protein>
<evidence type="ECO:0000313" key="1">
    <source>
        <dbReference type="EMBL" id="AFK39317.1"/>
    </source>
</evidence>
<proteinExistence type="evidence at transcript level"/>
<dbReference type="EMBL" id="BT139522">
    <property type="protein sequence ID" value="AFK39317.1"/>
    <property type="molecule type" value="mRNA"/>
</dbReference>
<organism evidence="1">
    <name type="scientific">Lotus japonicus</name>
    <name type="common">Lotus corniculatus var. japonicus</name>
    <dbReference type="NCBI Taxonomy" id="34305"/>
    <lineage>
        <taxon>Eukaryota</taxon>
        <taxon>Viridiplantae</taxon>
        <taxon>Streptophyta</taxon>
        <taxon>Embryophyta</taxon>
        <taxon>Tracheophyta</taxon>
        <taxon>Spermatophyta</taxon>
        <taxon>Magnoliopsida</taxon>
        <taxon>eudicotyledons</taxon>
        <taxon>Gunneridae</taxon>
        <taxon>Pentapetalae</taxon>
        <taxon>rosids</taxon>
        <taxon>fabids</taxon>
        <taxon>Fabales</taxon>
        <taxon>Fabaceae</taxon>
        <taxon>Papilionoideae</taxon>
        <taxon>50 kb inversion clade</taxon>
        <taxon>NPAAA clade</taxon>
        <taxon>Hologalegina</taxon>
        <taxon>robinioid clade</taxon>
        <taxon>Loteae</taxon>
        <taxon>Lotus</taxon>
    </lineage>
</organism>